<dbReference type="PRINTS" id="PR00990">
    <property type="entry name" value="RIBOKINASE"/>
</dbReference>
<dbReference type="Proteomes" id="UP000288291">
    <property type="component" value="Unassembled WGS sequence"/>
</dbReference>
<keyword evidence="7 12" id="KW-0418">Kinase</keyword>
<keyword evidence="15" id="KW-1185">Reference proteome</keyword>
<feature type="binding site" evidence="12">
    <location>
        <begin position="220"/>
        <end position="225"/>
    </location>
    <ligand>
        <name>ATP</name>
        <dbReference type="ChEBI" id="CHEBI:30616"/>
    </ligand>
</feature>
<comment type="activity regulation">
    <text evidence="12">Activated by a monovalent cation that binds near, but not in, the active site. The most likely occupant of the site in vivo is potassium. Ion binding induces a conformational change that may alter substrate affinity.</text>
</comment>
<reference evidence="14 15" key="1">
    <citation type="submission" date="2018-12" db="EMBL/GenBank/DDBJ databases">
        <authorList>
            <person name="Meng J."/>
        </authorList>
    </citation>
    <scope>NUCLEOTIDE SEQUENCE [LARGE SCALE GENOMIC DNA]</scope>
    <source>
        <strain evidence="14 15">HT111-2</strain>
    </source>
</reference>
<feature type="binding site" evidence="12">
    <location>
        <begin position="251"/>
        <end position="252"/>
    </location>
    <ligand>
        <name>ATP</name>
        <dbReference type="ChEBI" id="CHEBI:30616"/>
    </ligand>
</feature>
<dbReference type="Pfam" id="PF00294">
    <property type="entry name" value="PfkB"/>
    <property type="match status" value="1"/>
</dbReference>
<keyword evidence="12" id="KW-0963">Cytoplasm</keyword>
<evidence type="ECO:0000256" key="9">
    <source>
        <dbReference type="ARBA" id="ARBA00022842"/>
    </source>
</evidence>
<dbReference type="GO" id="GO:0005829">
    <property type="term" value="C:cytosol"/>
    <property type="evidence" value="ECO:0007669"/>
    <property type="project" value="TreeGrafter"/>
</dbReference>
<dbReference type="GO" id="GO:0046872">
    <property type="term" value="F:metal ion binding"/>
    <property type="evidence" value="ECO:0007669"/>
    <property type="project" value="UniProtKB-KW"/>
</dbReference>
<keyword evidence="8 12" id="KW-0067">ATP-binding</keyword>
<dbReference type="InterPro" id="IPR029056">
    <property type="entry name" value="Ribokinase-like"/>
</dbReference>
<accession>A0A437SXX3</accession>
<keyword evidence="9 12" id="KW-0460">Magnesium</keyword>
<feature type="binding site" evidence="12">
    <location>
        <position position="283"/>
    </location>
    <ligand>
        <name>K(+)</name>
        <dbReference type="ChEBI" id="CHEBI:29103"/>
    </ligand>
</feature>
<dbReference type="InterPro" id="IPR011611">
    <property type="entry name" value="PfkB_dom"/>
</dbReference>
<dbReference type="RefSeq" id="WP_103660947.1">
    <property type="nucleotide sequence ID" value="NZ_ML136872.1"/>
</dbReference>
<dbReference type="CDD" id="cd01174">
    <property type="entry name" value="ribokinase"/>
    <property type="match status" value="1"/>
</dbReference>
<evidence type="ECO:0000256" key="8">
    <source>
        <dbReference type="ARBA" id="ARBA00022840"/>
    </source>
</evidence>
<dbReference type="SUPFAM" id="SSF53613">
    <property type="entry name" value="Ribokinase-like"/>
    <property type="match status" value="1"/>
</dbReference>
<comment type="subunit">
    <text evidence="12">Homodimer.</text>
</comment>
<evidence type="ECO:0000256" key="3">
    <source>
        <dbReference type="ARBA" id="ARBA00016943"/>
    </source>
</evidence>
<dbReference type="InterPro" id="IPR002173">
    <property type="entry name" value="Carboh/pur_kinase_PfkB_CS"/>
</dbReference>
<feature type="binding site" evidence="12">
    <location>
        <position position="286"/>
    </location>
    <ligand>
        <name>K(+)</name>
        <dbReference type="ChEBI" id="CHEBI:29103"/>
    </ligand>
</feature>
<dbReference type="NCBIfam" id="TIGR02152">
    <property type="entry name" value="D_ribokin_bact"/>
    <property type="match status" value="1"/>
</dbReference>
<evidence type="ECO:0000313" key="14">
    <source>
        <dbReference type="EMBL" id="RVU71667.1"/>
    </source>
</evidence>
<dbReference type="PANTHER" id="PTHR10584:SF166">
    <property type="entry name" value="RIBOKINASE"/>
    <property type="match status" value="1"/>
</dbReference>
<keyword evidence="6 12" id="KW-0547">Nucleotide-binding</keyword>
<dbReference type="EC" id="2.7.1.15" evidence="2 12"/>
<keyword evidence="11 12" id="KW-0119">Carbohydrate metabolism</keyword>
<keyword evidence="4 12" id="KW-0808">Transferase</keyword>
<comment type="similarity">
    <text evidence="12">Belongs to the carbohydrate kinase PfkB family. Ribokinase subfamily.</text>
</comment>
<feature type="binding site" evidence="12">
    <location>
        <position position="248"/>
    </location>
    <ligand>
        <name>K(+)</name>
        <dbReference type="ChEBI" id="CHEBI:29103"/>
    </ligand>
</feature>
<keyword evidence="10 12" id="KW-0630">Potassium</keyword>
<dbReference type="AlphaFoldDB" id="A0A437SXX3"/>
<dbReference type="HAMAP" id="MF_01987">
    <property type="entry name" value="Ribokinase"/>
    <property type="match status" value="1"/>
</dbReference>
<protein>
    <recommendedName>
        <fullName evidence="3 12">Ribokinase</fullName>
        <shortName evidence="12">RK</shortName>
        <ecNumber evidence="2 12">2.7.1.15</ecNumber>
    </recommendedName>
</protein>
<dbReference type="Gene3D" id="3.40.1190.20">
    <property type="match status" value="1"/>
</dbReference>
<dbReference type="PANTHER" id="PTHR10584">
    <property type="entry name" value="SUGAR KINASE"/>
    <property type="match status" value="1"/>
</dbReference>
<comment type="similarity">
    <text evidence="1">Belongs to the carbohydrate kinase pfkB family.</text>
</comment>
<feature type="active site" description="Proton acceptor" evidence="12">
    <location>
        <position position="252"/>
    </location>
</feature>
<dbReference type="GO" id="GO:0019303">
    <property type="term" value="P:D-ribose catabolic process"/>
    <property type="evidence" value="ECO:0007669"/>
    <property type="project" value="UniProtKB-UniRule"/>
</dbReference>
<evidence type="ECO:0000256" key="10">
    <source>
        <dbReference type="ARBA" id="ARBA00022958"/>
    </source>
</evidence>
<comment type="pathway">
    <text evidence="12">Carbohydrate metabolism; D-ribose degradation; D-ribose 5-phosphate from beta-D-ribopyranose: step 2/2.</text>
</comment>
<feature type="binding site" evidence="12">
    <location>
        <begin position="11"/>
        <end position="13"/>
    </location>
    <ligand>
        <name>substrate</name>
    </ligand>
</feature>
<feature type="binding site" evidence="12">
    <location>
        <begin position="39"/>
        <end position="43"/>
    </location>
    <ligand>
        <name>substrate</name>
    </ligand>
</feature>
<name>A0A437SXX3_9LACO</name>
<dbReference type="PROSITE" id="PS00584">
    <property type="entry name" value="PFKB_KINASES_2"/>
    <property type="match status" value="1"/>
</dbReference>
<feature type="binding site" evidence="12">
    <location>
        <position position="292"/>
    </location>
    <ligand>
        <name>K(+)</name>
        <dbReference type="ChEBI" id="CHEBI:29103"/>
    </ligand>
</feature>
<gene>
    <name evidence="12 14" type="primary">rbsK</name>
    <name evidence="14" type="ORF">EJK17_01460</name>
</gene>
<evidence type="ECO:0000256" key="6">
    <source>
        <dbReference type="ARBA" id="ARBA00022741"/>
    </source>
</evidence>
<evidence type="ECO:0000256" key="1">
    <source>
        <dbReference type="ARBA" id="ARBA00005380"/>
    </source>
</evidence>
<dbReference type="InterPro" id="IPR002139">
    <property type="entry name" value="Ribo/fructo_kinase"/>
</dbReference>
<feature type="binding site" evidence="12">
    <location>
        <position position="140"/>
    </location>
    <ligand>
        <name>substrate</name>
    </ligand>
</feature>
<dbReference type="GO" id="GO:0005524">
    <property type="term" value="F:ATP binding"/>
    <property type="evidence" value="ECO:0007669"/>
    <property type="project" value="UniProtKB-UniRule"/>
</dbReference>
<evidence type="ECO:0000256" key="7">
    <source>
        <dbReference type="ARBA" id="ARBA00022777"/>
    </source>
</evidence>
<evidence type="ECO:0000256" key="5">
    <source>
        <dbReference type="ARBA" id="ARBA00022723"/>
    </source>
</evidence>
<evidence type="ECO:0000256" key="11">
    <source>
        <dbReference type="ARBA" id="ARBA00023277"/>
    </source>
</evidence>
<comment type="catalytic activity">
    <reaction evidence="12">
        <text>D-ribose + ATP = D-ribose 5-phosphate + ADP + H(+)</text>
        <dbReference type="Rhea" id="RHEA:13697"/>
        <dbReference type="ChEBI" id="CHEBI:15378"/>
        <dbReference type="ChEBI" id="CHEBI:30616"/>
        <dbReference type="ChEBI" id="CHEBI:47013"/>
        <dbReference type="ChEBI" id="CHEBI:78346"/>
        <dbReference type="ChEBI" id="CHEBI:456216"/>
        <dbReference type="EC" id="2.7.1.15"/>
    </reaction>
</comment>
<keyword evidence="5 12" id="KW-0479">Metal-binding</keyword>
<evidence type="ECO:0000256" key="4">
    <source>
        <dbReference type="ARBA" id="ARBA00022679"/>
    </source>
</evidence>
<comment type="caution">
    <text evidence="14">The sequence shown here is derived from an EMBL/GenBank/DDBJ whole genome shotgun (WGS) entry which is preliminary data.</text>
</comment>
<comment type="subcellular location">
    <subcellularLocation>
        <location evidence="12">Cytoplasm</location>
    </subcellularLocation>
</comment>
<comment type="caution">
    <text evidence="12">Lacks conserved residue(s) required for the propagation of feature annotation.</text>
</comment>
<feature type="binding site" evidence="12">
    <location>
        <position position="288"/>
    </location>
    <ligand>
        <name>K(+)</name>
        <dbReference type="ChEBI" id="CHEBI:29103"/>
    </ligand>
</feature>
<evidence type="ECO:0000256" key="2">
    <source>
        <dbReference type="ARBA" id="ARBA00012035"/>
    </source>
</evidence>
<dbReference type="InterPro" id="IPR011877">
    <property type="entry name" value="Ribokinase"/>
</dbReference>
<evidence type="ECO:0000259" key="13">
    <source>
        <dbReference type="Pfam" id="PF00294"/>
    </source>
</evidence>
<evidence type="ECO:0000313" key="15">
    <source>
        <dbReference type="Proteomes" id="UP000288291"/>
    </source>
</evidence>
<comment type="function">
    <text evidence="12">Catalyzes the phosphorylation of ribose at O-5 in a reaction requiring ATP and magnesium. The resulting D-ribose-5-phosphate can then be used either for sythesis of nucleotides, histidine, and tryptophan, or as a component of the pentose phosphate pathway.</text>
</comment>
<feature type="binding site" evidence="12">
    <location>
        <position position="184"/>
    </location>
    <ligand>
        <name>ATP</name>
        <dbReference type="ChEBI" id="CHEBI:30616"/>
    </ligand>
</feature>
<comment type="cofactor">
    <cofactor evidence="12">
        <name>Mg(2+)</name>
        <dbReference type="ChEBI" id="CHEBI:18420"/>
    </cofactor>
    <text evidence="12">Requires a divalent cation, most likely magnesium in vivo, as an electrophilic catalyst to aid phosphoryl group transfer. It is the chelate of the metal and the nucleotide that is the actual substrate.</text>
</comment>
<feature type="binding site" evidence="12">
    <location>
        <position position="252"/>
    </location>
    <ligand>
        <name>substrate</name>
    </ligand>
</feature>
<feature type="domain" description="Carbohydrate kinase PfkB" evidence="13">
    <location>
        <begin position="1"/>
        <end position="295"/>
    </location>
</feature>
<evidence type="ECO:0000256" key="12">
    <source>
        <dbReference type="HAMAP-Rule" id="MF_01987"/>
    </source>
</evidence>
<sequence>MTEITVLGSINVDNTYAIPRIPLPGETIHVDGISSAAGGKGANQAVAAQRSGAQVHFIGSVGDDRNGELMRQTMEKEGIDLTHVTINEMVETGSAKILLDEKGQNSILVYAGANGVVNPEQALVAEDVIAKSDYIIAQFETPIVTTIEAFKIAKKHGVVTILNPAPAQKISDELLALTDIITPNEIESSAITGLKVETEADMKQNAAYFTAKGVKATLITLGEKGVYYACGREEGFVKAYKVKAVDTTGAGDTFIGALSSVLKPDLSNLKAAIDYGQRASSITVQGKGAMPSIPTKAKITAVYGK</sequence>
<feature type="binding site" evidence="12">
    <location>
        <position position="246"/>
    </location>
    <ligand>
        <name>K(+)</name>
        <dbReference type="ChEBI" id="CHEBI:29103"/>
    </ligand>
</feature>
<proteinExistence type="inferred from homology"/>
<organism evidence="14 15">
    <name type="scientific">Lactobacillus xujianguonis</name>
    <dbReference type="NCBI Taxonomy" id="2495899"/>
    <lineage>
        <taxon>Bacteria</taxon>
        <taxon>Bacillati</taxon>
        <taxon>Bacillota</taxon>
        <taxon>Bacilli</taxon>
        <taxon>Lactobacillales</taxon>
        <taxon>Lactobacillaceae</taxon>
        <taxon>Lactobacillus</taxon>
    </lineage>
</organism>
<dbReference type="GO" id="GO:0004747">
    <property type="term" value="F:ribokinase activity"/>
    <property type="evidence" value="ECO:0007669"/>
    <property type="project" value="UniProtKB-UniRule"/>
</dbReference>
<dbReference type="EMBL" id="RXIA01000003">
    <property type="protein sequence ID" value="RVU71667.1"/>
    <property type="molecule type" value="Genomic_DNA"/>
</dbReference>
<dbReference type="UniPathway" id="UPA00916">
    <property type="reaction ID" value="UER00889"/>
</dbReference>